<feature type="signal peptide" evidence="1">
    <location>
        <begin position="1"/>
        <end position="24"/>
    </location>
</feature>
<comment type="caution">
    <text evidence="3">The sequence shown here is derived from an EMBL/GenBank/DDBJ whole genome shotgun (WGS) entry which is preliminary data.</text>
</comment>
<reference evidence="3" key="1">
    <citation type="submission" date="2020-12" db="EMBL/GenBank/DDBJ databases">
        <title>Bacterial taxonomy.</title>
        <authorList>
            <person name="Pan X."/>
        </authorList>
    </citation>
    <scope>NUCLEOTIDE SEQUENCE</scope>
    <source>
        <strain evidence="3">B2012</strain>
    </source>
</reference>
<dbReference type="AlphaFoldDB" id="A0A934IQJ6"/>
<evidence type="ECO:0000256" key="1">
    <source>
        <dbReference type="SAM" id="SignalP"/>
    </source>
</evidence>
<dbReference type="EMBL" id="JAEKJA010000007">
    <property type="protein sequence ID" value="MBJ3776220.1"/>
    <property type="molecule type" value="Genomic_DNA"/>
</dbReference>
<dbReference type="Pfam" id="PF08924">
    <property type="entry name" value="Rv2525c_GlyHyd-like"/>
    <property type="match status" value="1"/>
</dbReference>
<keyword evidence="4" id="KW-1185">Reference proteome</keyword>
<dbReference type="InterPro" id="IPR017853">
    <property type="entry name" value="GH"/>
</dbReference>
<evidence type="ECO:0000313" key="4">
    <source>
        <dbReference type="Proteomes" id="UP000609531"/>
    </source>
</evidence>
<dbReference type="SUPFAM" id="SSF51445">
    <property type="entry name" value="(Trans)glycosidases"/>
    <property type="match status" value="1"/>
</dbReference>
<gene>
    <name evidence="3" type="ORF">JCR33_11005</name>
</gene>
<organism evidence="3 4">
    <name type="scientific">Acuticoccus mangrovi</name>
    <dbReference type="NCBI Taxonomy" id="2796142"/>
    <lineage>
        <taxon>Bacteria</taxon>
        <taxon>Pseudomonadati</taxon>
        <taxon>Pseudomonadota</taxon>
        <taxon>Alphaproteobacteria</taxon>
        <taxon>Hyphomicrobiales</taxon>
        <taxon>Amorphaceae</taxon>
        <taxon>Acuticoccus</taxon>
    </lineage>
</organism>
<keyword evidence="1" id="KW-0732">Signal</keyword>
<evidence type="ECO:0000313" key="3">
    <source>
        <dbReference type="EMBL" id="MBJ3776220.1"/>
    </source>
</evidence>
<feature type="domain" description="Rv2525c-like glycoside hydrolase-like" evidence="2">
    <location>
        <begin position="44"/>
        <end position="212"/>
    </location>
</feature>
<accession>A0A934IQJ6</accession>
<dbReference type="Gene3D" id="3.20.20.80">
    <property type="entry name" value="Glycosidases"/>
    <property type="match status" value="1"/>
</dbReference>
<evidence type="ECO:0000259" key="2">
    <source>
        <dbReference type="Pfam" id="PF08924"/>
    </source>
</evidence>
<sequence>MRLRSLALAALLLTLVAAAAPARAADPRAAIIDAAWDTRPFLDDLEAVGVQVIGRYLARCPQPERNIPEKRLIDQGPASDRNSEVSQILAHNMAILSIYQYNNDSKNKFHGKDRDGNPLPDAACRITTRERTPTAEAELDARAAVTQANALGQPRGTAIYFGVDIAFNAADTTTRAAMVDYFRTVGRILSRSGYRLGAYGNGDALEVLQAERLIDYAWLSASRAYPGTTSFHNSGRWHLFQSGVNLEWFGGDPGSCRRGLPLDVNIKNARFADGGIGIWTRRGAVMVDPTRTRAIYDARRFACDGDARIRRTARSGPRDLISANQRCRGGRTVSHPDTVDYANAARVGRTAGDVVEVDHDDDGTFDGWTARSNLTPSFSRKPAWIFSSAERGRAHCP</sequence>
<name>A0A934IQJ6_9HYPH</name>
<protein>
    <submittedName>
        <fullName evidence="3">DUF1906 domain-containing protein</fullName>
    </submittedName>
</protein>
<proteinExistence type="predicted"/>
<dbReference type="RefSeq" id="WP_198882096.1">
    <property type="nucleotide sequence ID" value="NZ_JAEKJA010000007.1"/>
</dbReference>
<dbReference type="Proteomes" id="UP000609531">
    <property type="component" value="Unassembled WGS sequence"/>
</dbReference>
<feature type="chain" id="PRO_5037381180" evidence="1">
    <location>
        <begin position="25"/>
        <end position="397"/>
    </location>
</feature>
<dbReference type="InterPro" id="IPR015020">
    <property type="entry name" value="Rv2525c-like_Glyco_Hydro-like"/>
</dbReference>